<evidence type="ECO:0000313" key="2">
    <source>
        <dbReference type="Proteomes" id="UP000023152"/>
    </source>
</evidence>
<dbReference type="Proteomes" id="UP000023152">
    <property type="component" value="Unassembled WGS sequence"/>
</dbReference>
<keyword evidence="2" id="KW-1185">Reference proteome</keyword>
<gene>
    <name evidence="1" type="ORF">RFI_21902</name>
</gene>
<dbReference type="EMBL" id="ASPP01019104">
    <property type="protein sequence ID" value="ETO15462.1"/>
    <property type="molecule type" value="Genomic_DNA"/>
</dbReference>
<reference evidence="1 2" key="1">
    <citation type="journal article" date="2013" name="Curr. Biol.">
        <title>The Genome of the Foraminiferan Reticulomyxa filosa.</title>
        <authorList>
            <person name="Glockner G."/>
            <person name="Hulsmann N."/>
            <person name="Schleicher M."/>
            <person name="Noegel A.A."/>
            <person name="Eichinger L."/>
            <person name="Gallinger C."/>
            <person name="Pawlowski J."/>
            <person name="Sierra R."/>
            <person name="Euteneuer U."/>
            <person name="Pillet L."/>
            <person name="Moustafa A."/>
            <person name="Platzer M."/>
            <person name="Groth M."/>
            <person name="Szafranski K."/>
            <person name="Schliwa M."/>
        </authorList>
    </citation>
    <scope>NUCLEOTIDE SEQUENCE [LARGE SCALE GENOMIC DNA]</scope>
</reference>
<evidence type="ECO:0000313" key="1">
    <source>
        <dbReference type="EMBL" id="ETO15462.1"/>
    </source>
</evidence>
<protein>
    <submittedName>
        <fullName evidence="1">Uncharacterized protein</fullName>
    </submittedName>
</protein>
<dbReference type="AlphaFoldDB" id="X6MPW4"/>
<sequence length="306" mass="35926">MDSKSIIFGLVGIVGFFQLKRYVSRAREEIYLIKEKIKVLEEKVSNTSNEFFHYLEDNEKIKSEIVIGVDLQELSNLILKKNRLTKNLGLEAKLHNTWCGENCTLSYKNFRFINFYDGSIWSDFHKTFVDEKLVEFNIYSHNPDFIAQLEQSLEIAKIKNSDKNEIIDEFCRVYISPYSIATSMAYGEIREFDDEEVLAGIPRKIMWLLSSIALMLLGYEMNAIRKFPKDLQKQLNESNVIYKKIMPFYWEIAVEAKDDGPSIKESNRWYEKSGLVLSRNKVEFHNFTNKCLSISIKIETNKRLVW</sequence>
<proteinExistence type="predicted"/>
<name>X6MPW4_RETFI</name>
<organism evidence="1 2">
    <name type="scientific">Reticulomyxa filosa</name>
    <dbReference type="NCBI Taxonomy" id="46433"/>
    <lineage>
        <taxon>Eukaryota</taxon>
        <taxon>Sar</taxon>
        <taxon>Rhizaria</taxon>
        <taxon>Retaria</taxon>
        <taxon>Foraminifera</taxon>
        <taxon>Monothalamids</taxon>
        <taxon>Reticulomyxidae</taxon>
        <taxon>Reticulomyxa</taxon>
    </lineage>
</organism>
<comment type="caution">
    <text evidence="1">The sequence shown here is derived from an EMBL/GenBank/DDBJ whole genome shotgun (WGS) entry which is preliminary data.</text>
</comment>
<accession>X6MPW4</accession>